<keyword evidence="5" id="KW-1185">Reference proteome</keyword>
<dbReference type="Pfam" id="PF13681">
    <property type="entry name" value="PilX"/>
    <property type="match status" value="1"/>
</dbReference>
<feature type="domain" description="PilX/PilW C-terminal" evidence="2">
    <location>
        <begin position="88"/>
        <end position="166"/>
    </location>
</feature>
<dbReference type="AlphaFoldDB" id="A0A317MV58"/>
<dbReference type="Pfam" id="PF14341">
    <property type="entry name" value="PilX_N"/>
    <property type="match status" value="1"/>
</dbReference>
<feature type="transmembrane region" description="Helical" evidence="1">
    <location>
        <begin position="12"/>
        <end position="31"/>
    </location>
</feature>
<dbReference type="EMBL" id="QGTJ01000005">
    <property type="protein sequence ID" value="PWV61585.1"/>
    <property type="molecule type" value="Genomic_DNA"/>
</dbReference>
<name>A0A317MV58_9GAMM</name>
<evidence type="ECO:0000259" key="3">
    <source>
        <dbReference type="Pfam" id="PF14341"/>
    </source>
</evidence>
<keyword evidence="1" id="KW-0812">Transmembrane</keyword>
<dbReference type="OrthoDB" id="5298746at2"/>
<feature type="domain" description="Type 4 fimbrial biogenesis protein PilX N-terminal" evidence="3">
    <location>
        <begin position="10"/>
        <end position="60"/>
    </location>
</feature>
<evidence type="ECO:0000259" key="2">
    <source>
        <dbReference type="Pfam" id="PF13681"/>
    </source>
</evidence>
<dbReference type="Proteomes" id="UP000246569">
    <property type="component" value="Unassembled WGS sequence"/>
</dbReference>
<reference evidence="4 5" key="1">
    <citation type="submission" date="2018-05" db="EMBL/GenBank/DDBJ databases">
        <title>Genomic Encyclopedia of Type Strains, Phase IV (KMG-IV): sequencing the most valuable type-strain genomes for metagenomic binning, comparative biology and taxonomic classification.</title>
        <authorList>
            <person name="Goeker M."/>
        </authorList>
    </citation>
    <scope>NUCLEOTIDE SEQUENCE [LARGE SCALE GENOMIC DNA]</scope>
    <source>
        <strain evidence="4 5">DSM 23606</strain>
    </source>
</reference>
<comment type="caution">
    <text evidence="4">The sequence shown here is derived from an EMBL/GenBank/DDBJ whole genome shotgun (WGS) entry which is preliminary data.</text>
</comment>
<evidence type="ECO:0000313" key="5">
    <source>
        <dbReference type="Proteomes" id="UP000246569"/>
    </source>
</evidence>
<keyword evidence="1" id="KW-1133">Transmembrane helix</keyword>
<accession>A0A317MV58</accession>
<sequence>MRRCPPRTERGVVLIITLIILVVASLIALSAQRNVALEERMAGNMLDRNLAFQAAEAALRVGEAAVSSNTLYASAPGCAATATSCTDGYYAAGAADDVPVWKHINWTAANSVAAPLSVPSGSVDLLQANPRYIVEQLDASTRTFRVTARATGGTAASVVVVQSVYVPK</sequence>
<dbReference type="InterPro" id="IPR025205">
    <property type="entry name" value="PilX/PilW_C"/>
</dbReference>
<proteinExistence type="predicted"/>
<organism evidence="4 5">
    <name type="scientific">Plasticicumulans acidivorans</name>
    <dbReference type="NCBI Taxonomy" id="886464"/>
    <lineage>
        <taxon>Bacteria</taxon>
        <taxon>Pseudomonadati</taxon>
        <taxon>Pseudomonadota</taxon>
        <taxon>Gammaproteobacteria</taxon>
        <taxon>Candidatus Competibacteraceae</taxon>
        <taxon>Plasticicumulans</taxon>
    </lineage>
</organism>
<protein>
    <submittedName>
        <fullName evidence="4">Type IV pilus assembly protein PilX</fullName>
    </submittedName>
</protein>
<evidence type="ECO:0000256" key="1">
    <source>
        <dbReference type="SAM" id="Phobius"/>
    </source>
</evidence>
<keyword evidence="1" id="KW-0472">Membrane</keyword>
<dbReference type="InterPro" id="IPR025746">
    <property type="entry name" value="PilX_N_dom"/>
</dbReference>
<gene>
    <name evidence="4" type="ORF">C7443_10513</name>
</gene>
<evidence type="ECO:0000313" key="4">
    <source>
        <dbReference type="EMBL" id="PWV61585.1"/>
    </source>
</evidence>
<dbReference type="RefSeq" id="WP_110018380.1">
    <property type="nucleotide sequence ID" value="NZ_QGTJ01000005.1"/>
</dbReference>